<dbReference type="GO" id="GO:0004803">
    <property type="term" value="F:transposase activity"/>
    <property type="evidence" value="ECO:0007669"/>
    <property type="project" value="InterPro"/>
</dbReference>
<evidence type="ECO:0000313" key="2">
    <source>
        <dbReference type="EMBL" id="EIM58043.1"/>
    </source>
</evidence>
<dbReference type="PANTHER" id="PTHR34614">
    <property type="match status" value="1"/>
</dbReference>
<accession>I5AW70</accession>
<dbReference type="AlphaFoldDB" id="I5AW70"/>
<dbReference type="Pfam" id="PF01609">
    <property type="entry name" value="DDE_Tnp_1"/>
    <property type="match status" value="1"/>
</dbReference>
<dbReference type="GO" id="GO:0003677">
    <property type="term" value="F:DNA binding"/>
    <property type="evidence" value="ECO:0007669"/>
    <property type="project" value="InterPro"/>
</dbReference>
<dbReference type="Proteomes" id="UP000005753">
    <property type="component" value="Chromosome"/>
</dbReference>
<reference evidence="2 3" key="2">
    <citation type="submission" date="2012-02" db="EMBL/GenBank/DDBJ databases">
        <title>Improved High-Quality Draft sequence of Eubacterium cellulosolvens 6.</title>
        <authorList>
            <consortium name="US DOE Joint Genome Institute"/>
            <person name="Lucas S."/>
            <person name="Han J."/>
            <person name="Lapidus A."/>
            <person name="Cheng J.-F."/>
            <person name="Goodwin L."/>
            <person name="Pitluck S."/>
            <person name="Peters L."/>
            <person name="Mikhailova N."/>
            <person name="Gu W."/>
            <person name="Detter J.C."/>
            <person name="Han C."/>
            <person name="Tapia R."/>
            <person name="Land M."/>
            <person name="Hauser L."/>
            <person name="Kyrpides N."/>
            <person name="Ivanova N."/>
            <person name="Pagani I."/>
            <person name="Johnson E."/>
            <person name="Mukhopadhyay B."/>
            <person name="Anderson I."/>
            <person name="Woyke T."/>
        </authorList>
    </citation>
    <scope>NUCLEOTIDE SEQUENCE [LARGE SCALE GENOMIC DNA]</scope>
    <source>
        <strain evidence="2 3">6</strain>
    </source>
</reference>
<proteinExistence type="predicted"/>
<dbReference type="PANTHER" id="PTHR34614:SF2">
    <property type="entry name" value="TRANSPOSASE IS4-LIKE DOMAIN-CONTAINING PROTEIN"/>
    <property type="match status" value="1"/>
</dbReference>
<protein>
    <submittedName>
        <fullName evidence="2">Transposase</fullName>
    </submittedName>
</protein>
<reference evidence="2 3" key="1">
    <citation type="submission" date="2010-08" db="EMBL/GenBank/DDBJ databases">
        <authorList>
            <consortium name="US DOE Joint Genome Institute (JGI-PGF)"/>
            <person name="Lucas S."/>
            <person name="Copeland A."/>
            <person name="Lapidus A."/>
            <person name="Cheng J.-F."/>
            <person name="Bruce D."/>
            <person name="Goodwin L."/>
            <person name="Pitluck S."/>
            <person name="Land M.L."/>
            <person name="Hauser L."/>
            <person name="Chang Y.-J."/>
            <person name="Anderson I.J."/>
            <person name="Johnson E."/>
            <person name="Mulhopadhyay B."/>
            <person name="Kyrpides N."/>
            <person name="Woyke T.J."/>
        </authorList>
    </citation>
    <scope>NUCLEOTIDE SEQUENCE [LARGE SCALE GENOMIC DNA]</scope>
    <source>
        <strain evidence="2 3">6</strain>
    </source>
</reference>
<dbReference type="OrthoDB" id="1763179at2"/>
<keyword evidence="3" id="KW-1185">Reference proteome</keyword>
<sequence length="349" mass="40524">MADSDESMMYPNPNYEEYFPENLLSETRSSDFRSSCIKAGSFIVIKKIMDEYKLSEHLSSWDENGKGLFLDLAAYSIIAENNAAQHYPDYAYNHPVLTPHQKIYSDSTISRFLSEIDDDDRINFLDSWNEDRDHKDKLYISYDSTNKNCKAGDIEMAEYGHPKENVGAPIINYSIAFDMKNQEPLLYERYPGSIVDVSQLRYVIDKFKGYGYKNLGFILDRGYYSRENIAYMDSCKFDFVIMVKGRASFVHQMITAHKGEFEEKRSCAIREFQTYGMTIPSPLYAEKVCLCKNCQSKPEYPEHHLEIMKRMITRKSLTKAILTLAQYRSPYSFRASAVHLEMKSVFAFV</sequence>
<dbReference type="HOGENOM" id="CLU_793970_0_0_9"/>
<feature type="domain" description="Transposase IS4-like" evidence="1">
    <location>
        <begin position="155"/>
        <end position="256"/>
    </location>
</feature>
<dbReference type="InterPro" id="IPR002559">
    <property type="entry name" value="Transposase_11"/>
</dbReference>
<evidence type="ECO:0000313" key="3">
    <source>
        <dbReference type="Proteomes" id="UP000005753"/>
    </source>
</evidence>
<dbReference type="EMBL" id="CM001487">
    <property type="protein sequence ID" value="EIM58043.1"/>
    <property type="molecule type" value="Genomic_DNA"/>
</dbReference>
<dbReference type="GO" id="GO:0006313">
    <property type="term" value="P:DNA transposition"/>
    <property type="evidence" value="ECO:0007669"/>
    <property type="project" value="InterPro"/>
</dbReference>
<name>I5AW70_EUBC6</name>
<gene>
    <name evidence="2" type="ORF">EubceDRAFT1_2297</name>
</gene>
<evidence type="ECO:0000259" key="1">
    <source>
        <dbReference type="Pfam" id="PF01609"/>
    </source>
</evidence>
<dbReference type="eggNOG" id="COG5421">
    <property type="taxonomic scope" value="Bacteria"/>
</dbReference>
<organism evidence="2 3">
    <name type="scientific">Eubacterium cellulosolvens (strain ATCC 43171 / JCM 9499 / 6)</name>
    <name type="common">Cillobacterium cellulosolvens</name>
    <dbReference type="NCBI Taxonomy" id="633697"/>
    <lineage>
        <taxon>Bacteria</taxon>
        <taxon>Bacillati</taxon>
        <taxon>Bacillota</taxon>
        <taxon>Clostridia</taxon>
        <taxon>Eubacteriales</taxon>
        <taxon>Eubacteriaceae</taxon>
        <taxon>Eubacterium</taxon>
    </lineage>
</organism>